<name>A0A136J7D5_9PEZI</name>
<dbReference type="InParanoid" id="A0A136J7D5"/>
<dbReference type="InterPro" id="IPR016053">
    <property type="entry name" value="Haem_Oase-like"/>
</dbReference>
<dbReference type="InterPro" id="IPR002051">
    <property type="entry name" value="Haem_Oase"/>
</dbReference>
<dbReference type="CDD" id="cd19165">
    <property type="entry name" value="HemeO"/>
    <property type="match status" value="1"/>
</dbReference>
<evidence type="ECO:0000313" key="5">
    <source>
        <dbReference type="EMBL" id="KXJ93085.1"/>
    </source>
</evidence>
<evidence type="ECO:0000256" key="4">
    <source>
        <dbReference type="SAM" id="MobiDB-lite"/>
    </source>
</evidence>
<protein>
    <recommendedName>
        <fullName evidence="7">Heme oxygenase-like protein</fullName>
    </recommendedName>
</protein>
<keyword evidence="3" id="KW-0408">Iron</keyword>
<dbReference type="InterPro" id="IPR016084">
    <property type="entry name" value="Haem_Oase-like_multi-hlx"/>
</dbReference>
<dbReference type="PANTHER" id="PTHR10720:SF0">
    <property type="entry name" value="HEME OXYGENASE"/>
    <property type="match status" value="1"/>
</dbReference>
<reference evidence="6" key="1">
    <citation type="submission" date="2016-02" db="EMBL/GenBank/DDBJ databases">
        <title>Draft genome sequence of Microdochium bolleyi, a fungal endophyte of beachgrass.</title>
        <authorList>
            <consortium name="DOE Joint Genome Institute"/>
            <person name="David A.S."/>
            <person name="May G."/>
            <person name="Haridas S."/>
            <person name="Lim J."/>
            <person name="Wang M."/>
            <person name="Labutti K."/>
            <person name="Lipzen A."/>
            <person name="Barry K."/>
            <person name="Grigoriev I.V."/>
        </authorList>
    </citation>
    <scope>NUCLEOTIDE SEQUENCE [LARGE SCALE GENOMIC DNA]</scope>
    <source>
        <strain evidence="6">J235TASD1</strain>
    </source>
</reference>
<keyword evidence="1" id="KW-0349">Heme</keyword>
<dbReference type="GO" id="GO:0004392">
    <property type="term" value="F:heme oxygenase (decyclizing) activity"/>
    <property type="evidence" value="ECO:0007669"/>
    <property type="project" value="InterPro"/>
</dbReference>
<dbReference type="GO" id="GO:0046872">
    <property type="term" value="F:metal ion binding"/>
    <property type="evidence" value="ECO:0007669"/>
    <property type="project" value="UniProtKB-KW"/>
</dbReference>
<feature type="region of interest" description="Disordered" evidence="4">
    <location>
        <begin position="78"/>
        <end position="104"/>
    </location>
</feature>
<evidence type="ECO:0008006" key="7">
    <source>
        <dbReference type="Google" id="ProtNLM"/>
    </source>
</evidence>
<dbReference type="STRING" id="196109.A0A136J7D5"/>
<sequence length="371" mass="41040">MPSKSDEIDARTLSQSINIATRPVHTRLNKLIVFRLPLALPPQADDGSNYVSGLLHVAPIYIAFESLWEKIVQSSESSSESSGSEADPLELDAHSAQSKELADRGDVPDIHTLPELVADSQIPATSSHIRTILTDLSFPEMRRTQALRDDLMALTGWSSCTLAKHLNDAVEAPVLSSFLHHIRHAVETRPHVLLAYGWVLYMALFSGGRFIRASLEAAGPEFWAPPSEAHSSPPTSGSSPLSPEQRAACPLQFFRFNTPDDGEDLKQMFKQRLVDLEVLLSDKERDEIVAEAQSIFDFMMRMVMELDEVCGTSEDAGSKLLSLRSRDSVVVEKERRLMAETAKRTEQGHLSASVVGQDNPIAAKKGWLRFL</sequence>
<dbReference type="PANTHER" id="PTHR10720">
    <property type="entry name" value="HEME OXYGENASE"/>
    <property type="match status" value="1"/>
</dbReference>
<dbReference type="Pfam" id="PF01126">
    <property type="entry name" value="Heme_oxygenase"/>
    <property type="match status" value="1"/>
</dbReference>
<organism evidence="5 6">
    <name type="scientific">Microdochium bolleyi</name>
    <dbReference type="NCBI Taxonomy" id="196109"/>
    <lineage>
        <taxon>Eukaryota</taxon>
        <taxon>Fungi</taxon>
        <taxon>Dikarya</taxon>
        <taxon>Ascomycota</taxon>
        <taxon>Pezizomycotina</taxon>
        <taxon>Sordariomycetes</taxon>
        <taxon>Xylariomycetidae</taxon>
        <taxon>Xylariales</taxon>
        <taxon>Microdochiaceae</taxon>
        <taxon>Microdochium</taxon>
    </lineage>
</organism>
<dbReference type="EMBL" id="KQ964248">
    <property type="protein sequence ID" value="KXJ93085.1"/>
    <property type="molecule type" value="Genomic_DNA"/>
</dbReference>
<evidence type="ECO:0000313" key="6">
    <source>
        <dbReference type="Proteomes" id="UP000070501"/>
    </source>
</evidence>
<proteinExistence type="predicted"/>
<dbReference type="SUPFAM" id="SSF48613">
    <property type="entry name" value="Heme oxygenase-like"/>
    <property type="match status" value="1"/>
</dbReference>
<keyword evidence="6" id="KW-1185">Reference proteome</keyword>
<dbReference type="AlphaFoldDB" id="A0A136J7D5"/>
<evidence type="ECO:0000256" key="3">
    <source>
        <dbReference type="ARBA" id="ARBA00023004"/>
    </source>
</evidence>
<keyword evidence="2" id="KW-0479">Metal-binding</keyword>
<evidence type="ECO:0000256" key="2">
    <source>
        <dbReference type="ARBA" id="ARBA00022723"/>
    </source>
</evidence>
<dbReference type="Proteomes" id="UP000070501">
    <property type="component" value="Unassembled WGS sequence"/>
</dbReference>
<feature type="region of interest" description="Disordered" evidence="4">
    <location>
        <begin position="225"/>
        <end position="244"/>
    </location>
</feature>
<feature type="compositionally biased region" description="Low complexity" evidence="4">
    <location>
        <begin position="231"/>
        <end position="243"/>
    </location>
</feature>
<dbReference type="FunCoup" id="A0A136J7D5">
    <property type="interactions" value="58"/>
</dbReference>
<accession>A0A136J7D5</accession>
<dbReference type="Gene3D" id="1.20.910.10">
    <property type="entry name" value="Heme oxygenase-like"/>
    <property type="match status" value="1"/>
</dbReference>
<dbReference type="OrthoDB" id="652091at2759"/>
<gene>
    <name evidence="5" type="ORF">Micbo1qcDRAFT_53110</name>
</gene>
<dbReference type="GO" id="GO:0006788">
    <property type="term" value="P:heme oxidation"/>
    <property type="evidence" value="ECO:0007669"/>
    <property type="project" value="InterPro"/>
</dbReference>
<evidence type="ECO:0000256" key="1">
    <source>
        <dbReference type="ARBA" id="ARBA00022617"/>
    </source>
</evidence>